<proteinExistence type="predicted"/>
<dbReference type="Proteomes" id="UP000594263">
    <property type="component" value="Unplaced"/>
</dbReference>
<dbReference type="AlphaFoldDB" id="A0A7N0TQV2"/>
<name>A0A7N0TQV2_KALFE</name>
<keyword evidence="2" id="KW-0812">Transmembrane</keyword>
<evidence type="ECO:0000256" key="2">
    <source>
        <dbReference type="SAM" id="Phobius"/>
    </source>
</evidence>
<protein>
    <submittedName>
        <fullName evidence="3">Uncharacterized protein</fullName>
    </submittedName>
</protein>
<dbReference type="EnsemblPlants" id="Kaladp0042s0315.1.v1.1">
    <property type="protein sequence ID" value="Kaladp0042s0315.1.v1.1"/>
    <property type="gene ID" value="Kaladp0042s0315.v1.1"/>
</dbReference>
<dbReference type="PANTHER" id="PTHR34064:SF4">
    <property type="entry name" value="PROTEIN, PUTATIVE-RELATED"/>
    <property type="match status" value="1"/>
</dbReference>
<sequence length="198" mass="21633">MMTAAEKPKLSMSSFAENNEMGAQKISVVSDQLNRAHFSGEKQHSSSSFVVDIESFPTRPSDKEHKTPSSRILRSFSRKGSLRGGGEKMTSLSHSSVESPRGSPCSPKTPMALVAVENHVGSDHHHHVTITAADSDTRPHPRRLNTGIIRRPHHHQSPFAVDPRKILFVFATLSSVGSLVLIYFTLAIKKMNEEAGGA</sequence>
<keyword evidence="2" id="KW-0472">Membrane</keyword>
<evidence type="ECO:0000256" key="1">
    <source>
        <dbReference type="SAM" id="MobiDB-lite"/>
    </source>
</evidence>
<reference evidence="3" key="1">
    <citation type="submission" date="2021-01" db="UniProtKB">
        <authorList>
            <consortium name="EnsemblPlants"/>
        </authorList>
    </citation>
    <scope>IDENTIFICATION</scope>
</reference>
<dbReference type="Gramene" id="Kaladp0042s0315.1.v1.1">
    <property type="protein sequence ID" value="Kaladp0042s0315.1.v1.1"/>
    <property type="gene ID" value="Kaladp0042s0315.v1.1"/>
</dbReference>
<keyword evidence="2" id="KW-1133">Transmembrane helix</keyword>
<organism evidence="3 4">
    <name type="scientific">Kalanchoe fedtschenkoi</name>
    <name type="common">Lavender scallops</name>
    <name type="synonym">South American air plant</name>
    <dbReference type="NCBI Taxonomy" id="63787"/>
    <lineage>
        <taxon>Eukaryota</taxon>
        <taxon>Viridiplantae</taxon>
        <taxon>Streptophyta</taxon>
        <taxon>Embryophyta</taxon>
        <taxon>Tracheophyta</taxon>
        <taxon>Spermatophyta</taxon>
        <taxon>Magnoliopsida</taxon>
        <taxon>eudicotyledons</taxon>
        <taxon>Gunneridae</taxon>
        <taxon>Pentapetalae</taxon>
        <taxon>Saxifragales</taxon>
        <taxon>Crassulaceae</taxon>
        <taxon>Kalanchoe</taxon>
    </lineage>
</organism>
<evidence type="ECO:0000313" key="4">
    <source>
        <dbReference type="Proteomes" id="UP000594263"/>
    </source>
</evidence>
<feature type="region of interest" description="Disordered" evidence="1">
    <location>
        <begin position="57"/>
        <end position="109"/>
    </location>
</feature>
<dbReference type="PANTHER" id="PTHR34064">
    <property type="entry name" value="OS04G0672300 PROTEIN"/>
    <property type="match status" value="1"/>
</dbReference>
<accession>A0A7N0TQV2</accession>
<evidence type="ECO:0000313" key="3">
    <source>
        <dbReference type="EnsemblPlants" id="Kaladp0042s0315.1.v1.1"/>
    </source>
</evidence>
<feature type="transmembrane region" description="Helical" evidence="2">
    <location>
        <begin position="166"/>
        <end position="186"/>
    </location>
</feature>
<keyword evidence="4" id="KW-1185">Reference proteome</keyword>